<feature type="region of interest" description="Disordered" evidence="1">
    <location>
        <begin position="33"/>
        <end position="60"/>
    </location>
</feature>
<proteinExistence type="predicted"/>
<accession>A0AAV4ZWM1</accession>
<evidence type="ECO:0000313" key="3">
    <source>
        <dbReference type="Proteomes" id="UP001050691"/>
    </source>
</evidence>
<organism evidence="2 3">
    <name type="scientific">Clathrus columnatus</name>
    <dbReference type="NCBI Taxonomy" id="1419009"/>
    <lineage>
        <taxon>Eukaryota</taxon>
        <taxon>Fungi</taxon>
        <taxon>Dikarya</taxon>
        <taxon>Basidiomycota</taxon>
        <taxon>Agaricomycotina</taxon>
        <taxon>Agaricomycetes</taxon>
        <taxon>Phallomycetidae</taxon>
        <taxon>Phallales</taxon>
        <taxon>Clathraceae</taxon>
        <taxon>Clathrus</taxon>
    </lineage>
</organism>
<protein>
    <submittedName>
        <fullName evidence="2">Uncharacterized protein</fullName>
    </submittedName>
</protein>
<comment type="caution">
    <text evidence="2">The sequence shown here is derived from an EMBL/GenBank/DDBJ whole genome shotgun (WGS) entry which is preliminary data.</text>
</comment>
<dbReference type="Proteomes" id="UP001050691">
    <property type="component" value="Unassembled WGS sequence"/>
</dbReference>
<sequence length="60" mass="6446">MDGGGGVGYEWLRNFQRRVDINIAKSLRTAQGPGGGGGVLYLPDDDDFSQHKSTPLATPR</sequence>
<reference evidence="2" key="1">
    <citation type="submission" date="2021-10" db="EMBL/GenBank/DDBJ databases">
        <title>De novo Genome Assembly of Clathrus columnatus (Basidiomycota, Fungi) Using Illumina and Nanopore Sequence Data.</title>
        <authorList>
            <person name="Ogiso-Tanaka E."/>
            <person name="Itagaki H."/>
            <person name="Hosoya T."/>
            <person name="Hosaka K."/>
        </authorList>
    </citation>
    <scope>NUCLEOTIDE SEQUENCE</scope>
    <source>
        <strain evidence="2">MO-923</strain>
    </source>
</reference>
<evidence type="ECO:0000256" key="1">
    <source>
        <dbReference type="SAM" id="MobiDB-lite"/>
    </source>
</evidence>
<gene>
    <name evidence="2" type="ORF">Clacol_000460</name>
</gene>
<feature type="compositionally biased region" description="Polar residues" evidence="1">
    <location>
        <begin position="51"/>
        <end position="60"/>
    </location>
</feature>
<name>A0AAV4ZWM1_9AGAM</name>
<evidence type="ECO:0000313" key="2">
    <source>
        <dbReference type="EMBL" id="GJJ06269.1"/>
    </source>
</evidence>
<dbReference type="AlphaFoldDB" id="A0AAV4ZWM1"/>
<keyword evidence="3" id="KW-1185">Reference proteome</keyword>
<dbReference type="EMBL" id="BPWL01000001">
    <property type="protein sequence ID" value="GJJ06269.1"/>
    <property type="molecule type" value="Genomic_DNA"/>
</dbReference>